<dbReference type="EMBL" id="PIQN01000007">
    <property type="protein sequence ID" value="PKA43672.1"/>
    <property type="molecule type" value="Genomic_DNA"/>
</dbReference>
<keyword evidence="4" id="KW-0732">Signal</keyword>
<dbReference type="Pfam" id="PF01120">
    <property type="entry name" value="Alpha_L_fucos"/>
    <property type="match status" value="1"/>
</dbReference>
<evidence type="ECO:0000256" key="2">
    <source>
        <dbReference type="ARBA" id="ARBA00007951"/>
    </source>
</evidence>
<comment type="function">
    <text evidence="1">Alpha-L-fucosidase is responsible for hydrolyzing the alpha-1,6-linked fucose joined to the reducing-end N-acetylglucosamine of the carbohydrate moieties of glycoproteins.</text>
</comment>
<dbReference type="InterPro" id="IPR000933">
    <property type="entry name" value="Glyco_hydro_29"/>
</dbReference>
<evidence type="ECO:0000256" key="1">
    <source>
        <dbReference type="ARBA" id="ARBA00004071"/>
    </source>
</evidence>
<dbReference type="PIRSF" id="PIRSF001092">
    <property type="entry name" value="Alpha-L-fucosidase"/>
    <property type="match status" value="1"/>
</dbReference>
<keyword evidence="5" id="KW-0378">Hydrolase</keyword>
<reference evidence="9 10" key="2">
    <citation type="submission" date="2017-12" db="EMBL/GenBank/DDBJ databases">
        <title>Genome sequence of Rhizobium sullae HCNT1 isolated from Sulla coronaria nodules and featuring peculiar denitrification phenotypes.</title>
        <authorList>
            <person name="De Diego-Diaz B."/>
            <person name="Treu L."/>
            <person name="Campanaro S."/>
            <person name="Da Silva Duarte V."/>
            <person name="Basaglia M."/>
            <person name="Favaro L."/>
            <person name="Casella S."/>
            <person name="Squartini A."/>
        </authorList>
    </citation>
    <scope>NUCLEOTIDE SEQUENCE [LARGE SCALE GENOMIC DNA]</scope>
    <source>
        <strain evidence="9 10">HCNT1</strain>
    </source>
</reference>
<dbReference type="InterPro" id="IPR057739">
    <property type="entry name" value="Glyco_hydro_29_N"/>
</dbReference>
<dbReference type="GO" id="GO:0005764">
    <property type="term" value="C:lysosome"/>
    <property type="evidence" value="ECO:0007669"/>
    <property type="project" value="TreeGrafter"/>
</dbReference>
<evidence type="ECO:0000256" key="7">
    <source>
        <dbReference type="PIRSR" id="PIRSR001092-1"/>
    </source>
</evidence>
<dbReference type="PANTHER" id="PTHR10030:SF37">
    <property type="entry name" value="ALPHA-L-FUCOSIDASE-RELATED"/>
    <property type="match status" value="1"/>
</dbReference>
<feature type="domain" description="Glycoside hydrolase family 29 N-terminal" evidence="8">
    <location>
        <begin position="37"/>
        <end position="357"/>
    </location>
</feature>
<keyword evidence="6" id="KW-0326">Glycosidase</keyword>
<dbReference type="AlphaFoldDB" id="A0A2N0DC63"/>
<evidence type="ECO:0000256" key="3">
    <source>
        <dbReference type="ARBA" id="ARBA00012662"/>
    </source>
</evidence>
<organism evidence="9 10">
    <name type="scientific">Rhizobium sullae</name>
    <name type="common">Rhizobium hedysari</name>
    <dbReference type="NCBI Taxonomy" id="50338"/>
    <lineage>
        <taxon>Bacteria</taxon>
        <taxon>Pseudomonadati</taxon>
        <taxon>Pseudomonadota</taxon>
        <taxon>Alphaproteobacteria</taxon>
        <taxon>Hyphomicrobiales</taxon>
        <taxon>Rhizobiaceae</taxon>
        <taxon>Rhizobium/Agrobacterium group</taxon>
        <taxon>Rhizobium</taxon>
    </lineage>
</organism>
<dbReference type="Proteomes" id="UP000232164">
    <property type="component" value="Unassembled WGS sequence"/>
</dbReference>
<feature type="site" description="May be important for catalysis" evidence="7">
    <location>
        <position position="290"/>
    </location>
</feature>
<reference evidence="9 10" key="1">
    <citation type="submission" date="2017-11" db="EMBL/GenBank/DDBJ databases">
        <authorList>
            <person name="Han C.G."/>
        </authorList>
    </citation>
    <scope>NUCLEOTIDE SEQUENCE [LARGE SCALE GENOMIC DNA]</scope>
    <source>
        <strain evidence="9 10">HCNT1</strain>
    </source>
</reference>
<evidence type="ECO:0000313" key="10">
    <source>
        <dbReference type="Proteomes" id="UP000232164"/>
    </source>
</evidence>
<gene>
    <name evidence="9" type="ORF">CWR43_12075</name>
</gene>
<comment type="similarity">
    <text evidence="2">Belongs to the glycosyl hydrolase 29 family.</text>
</comment>
<proteinExistence type="inferred from homology"/>
<dbReference type="SUPFAM" id="SSF51445">
    <property type="entry name" value="(Trans)glycosidases"/>
    <property type="match status" value="1"/>
</dbReference>
<dbReference type="EC" id="3.2.1.51" evidence="3"/>
<dbReference type="Gene3D" id="3.20.20.80">
    <property type="entry name" value="Glycosidases"/>
    <property type="match status" value="1"/>
</dbReference>
<comment type="caution">
    <text evidence="9">The sequence shown here is derived from an EMBL/GenBank/DDBJ whole genome shotgun (WGS) entry which is preliminary data.</text>
</comment>
<dbReference type="InterPro" id="IPR017853">
    <property type="entry name" value="GH"/>
</dbReference>
<dbReference type="InterPro" id="IPR016286">
    <property type="entry name" value="FUC_metazoa-typ"/>
</dbReference>
<evidence type="ECO:0000256" key="5">
    <source>
        <dbReference type="ARBA" id="ARBA00022801"/>
    </source>
</evidence>
<evidence type="ECO:0000259" key="8">
    <source>
        <dbReference type="Pfam" id="PF01120"/>
    </source>
</evidence>
<dbReference type="STRING" id="1041146.GCA_000427985_07337"/>
<sequence length="460" mass="52772">MPNRFDKDAELETREERPVAIAVRQSGSPAFGEVDKHAWFSHDRLGLFIHWGLYALGARHEWLKNREELTDEQYQRYFDNFDPDLYEPKEWARRARLAGMKYVVVTTKHHEGFCLWDSKVTDYKATNTPCGKDLLTPLVEAFRAEGLKIGFYYSLIDWHHPDFPIDVHHPLRNHPDAKALNAGRNMANYTAYMHEQVRELLTGFGRIDIMWFDFSYPRREYRGLPGKGRVDWESERLVGLVRELQPGIIVNNRLDLPLDGDNLPDIVTPEQYTPRVAPAIAGRPVRWEACHTFSGSWGYHRDEDSWKSPEQIIKLLIDSVAMGGNLLMNVGPTGRGTLDARAIAGLEVYQNWISVNGRSIYGAGPSDYPVPSGCRYTQRGNRLYLHICNWPFRHIHIEGIADRIAYAQFLHDASEVRWLSHIKEVDSNIGVTVPEGVITLELPVRRPDVTVPVIEIVLKP</sequence>
<dbReference type="GO" id="GO:0006004">
    <property type="term" value="P:fucose metabolic process"/>
    <property type="evidence" value="ECO:0007669"/>
    <property type="project" value="InterPro"/>
</dbReference>
<dbReference type="PANTHER" id="PTHR10030">
    <property type="entry name" value="ALPHA-L-FUCOSIDASE"/>
    <property type="match status" value="1"/>
</dbReference>
<evidence type="ECO:0000256" key="6">
    <source>
        <dbReference type="ARBA" id="ARBA00023295"/>
    </source>
</evidence>
<evidence type="ECO:0000256" key="4">
    <source>
        <dbReference type="ARBA" id="ARBA00022729"/>
    </source>
</evidence>
<protein>
    <recommendedName>
        <fullName evidence="3">alpha-L-fucosidase</fullName>
        <ecNumber evidence="3">3.2.1.51</ecNumber>
    </recommendedName>
</protein>
<dbReference type="GO" id="GO:0016139">
    <property type="term" value="P:glycoside catabolic process"/>
    <property type="evidence" value="ECO:0007669"/>
    <property type="project" value="TreeGrafter"/>
</dbReference>
<name>A0A2N0DC63_RHISU</name>
<dbReference type="SMART" id="SM00812">
    <property type="entry name" value="Alpha_L_fucos"/>
    <property type="match status" value="1"/>
</dbReference>
<accession>A0A2N0DC63</accession>
<dbReference type="PRINTS" id="PR00741">
    <property type="entry name" value="GLHYDRLASE29"/>
</dbReference>
<evidence type="ECO:0000313" key="9">
    <source>
        <dbReference type="EMBL" id="PKA43672.1"/>
    </source>
</evidence>
<dbReference type="GO" id="GO:0004560">
    <property type="term" value="F:alpha-L-fucosidase activity"/>
    <property type="evidence" value="ECO:0007669"/>
    <property type="project" value="InterPro"/>
</dbReference>